<accession>A0A1B6K2H0</accession>
<reference evidence="2" key="1">
    <citation type="submission" date="2015-11" db="EMBL/GenBank/DDBJ databases">
        <title>De novo transcriptome assembly of four potential Pierce s Disease insect vectors from Arizona vineyards.</title>
        <authorList>
            <person name="Tassone E.E."/>
        </authorList>
    </citation>
    <scope>NUCLEOTIDE SEQUENCE</scope>
</reference>
<dbReference type="AlphaFoldDB" id="A0A1B6K2H0"/>
<dbReference type="EMBL" id="GECU01002072">
    <property type="protein sequence ID" value="JAT05635.1"/>
    <property type="molecule type" value="Transcribed_RNA"/>
</dbReference>
<dbReference type="Pfam" id="PF20700">
    <property type="entry name" value="Mutator"/>
    <property type="match status" value="1"/>
</dbReference>
<sequence>MSTQSQSSSSKKINIDKYEMFNCDENYDNEIINMQILSDQLFSSSLCKNCKKSGLQVRAAQHFGLAFEMEIYCCHCKYVHKFNSSRNINLEKKTLFDVNIRLVYGLRSIGKGMAAGKMLCGVMNLPQPPTKPFRYNKFLKDKAKQVMDESMKTAVDEAVEENKTLGKNERDLKVGIDGTWQRRGFSSLNGIVTCTSVDTGKVMDIEVLSKFCNCLDKQQHEAICSANYQGSSGGMESAGALAIFHRSVNKYNVRYLEYLGDGDTNSFKTIADSKPYGEVEIQKLECIGHIQKRMGSRLRKLKRDSKGVTLSDGGKLGGKNRLTDGIIDQLQTYYGNAIRKNTDNLQNMKAAVWAIYFHKLSTDDNPQHGLCPSGENTWCKYNKAKHTKEPYSHKNSIPSAIMLALKPIFQALANPDLLRKCLHGKTQNVNESINNVIWSRVPKKDFVTLNTLEFGAYDAISTFNDGNIAKCKMLRAVGIEPCKRTIDAMKSFDYERVRRANCAISDFQRQARRQTRNLKRRIEEDFEEEPAYDPGMH</sequence>
<dbReference type="PANTHER" id="PTHR33309:SF3">
    <property type="entry name" value="CCHC-TYPE DOMAIN-CONTAINING PROTEIN"/>
    <property type="match status" value="1"/>
</dbReference>
<proteinExistence type="predicted"/>
<evidence type="ECO:0000313" key="2">
    <source>
        <dbReference type="EMBL" id="JAT05635.1"/>
    </source>
</evidence>
<evidence type="ECO:0000259" key="1">
    <source>
        <dbReference type="Pfam" id="PF20700"/>
    </source>
</evidence>
<dbReference type="PANTHER" id="PTHR33309">
    <property type="entry name" value="KERATIN, ULTRA HIGH-SULFUR MATRIX PROTEIN-LIKE"/>
    <property type="match status" value="1"/>
</dbReference>
<dbReference type="InterPro" id="IPR049012">
    <property type="entry name" value="Mutator_transp_dom"/>
</dbReference>
<organism evidence="2">
    <name type="scientific">Homalodisca liturata</name>
    <dbReference type="NCBI Taxonomy" id="320908"/>
    <lineage>
        <taxon>Eukaryota</taxon>
        <taxon>Metazoa</taxon>
        <taxon>Ecdysozoa</taxon>
        <taxon>Arthropoda</taxon>
        <taxon>Hexapoda</taxon>
        <taxon>Insecta</taxon>
        <taxon>Pterygota</taxon>
        <taxon>Neoptera</taxon>
        <taxon>Paraneoptera</taxon>
        <taxon>Hemiptera</taxon>
        <taxon>Auchenorrhyncha</taxon>
        <taxon>Membracoidea</taxon>
        <taxon>Cicadellidae</taxon>
        <taxon>Cicadellinae</taxon>
        <taxon>Proconiini</taxon>
        <taxon>Homalodisca</taxon>
    </lineage>
</organism>
<name>A0A1B6K2H0_9HEMI</name>
<feature type="domain" description="Mutator-like transposase" evidence="1">
    <location>
        <begin position="31"/>
        <end position="379"/>
    </location>
</feature>
<protein>
    <recommendedName>
        <fullName evidence="1">Mutator-like transposase domain-containing protein</fullName>
    </recommendedName>
</protein>
<gene>
    <name evidence="2" type="ORF">g.5631</name>
</gene>